<dbReference type="SUPFAM" id="SSF48652">
    <property type="entry name" value="Tetraspanin"/>
    <property type="match status" value="1"/>
</dbReference>
<dbReference type="Proteomes" id="UP001497382">
    <property type="component" value="Unassembled WGS sequence"/>
</dbReference>
<dbReference type="GO" id="GO:0005886">
    <property type="term" value="C:plasma membrane"/>
    <property type="evidence" value="ECO:0007669"/>
    <property type="project" value="TreeGrafter"/>
</dbReference>
<keyword evidence="8" id="KW-1185">Reference proteome</keyword>
<evidence type="ECO:0000256" key="5">
    <source>
        <dbReference type="ARBA" id="ARBA00023136"/>
    </source>
</evidence>
<evidence type="ECO:0000256" key="1">
    <source>
        <dbReference type="ARBA" id="ARBA00004141"/>
    </source>
</evidence>
<evidence type="ECO:0000256" key="6">
    <source>
        <dbReference type="RuleBase" id="RU361218"/>
    </source>
</evidence>
<evidence type="ECO:0000256" key="2">
    <source>
        <dbReference type="ARBA" id="ARBA00006840"/>
    </source>
</evidence>
<dbReference type="EMBL" id="CAXIEN010000095">
    <property type="protein sequence ID" value="CAL1276563.1"/>
    <property type="molecule type" value="Genomic_DNA"/>
</dbReference>
<comment type="similarity">
    <text evidence="2 6">Belongs to the tetraspanin (TM4SF) family.</text>
</comment>
<name>A0AAV1ZY12_9ARAC</name>
<evidence type="ECO:0000256" key="4">
    <source>
        <dbReference type="ARBA" id="ARBA00022989"/>
    </source>
</evidence>
<feature type="transmembrane region" description="Helical" evidence="6">
    <location>
        <begin position="58"/>
        <end position="86"/>
    </location>
</feature>
<keyword evidence="3 6" id="KW-0812">Transmembrane</keyword>
<feature type="transmembrane region" description="Helical" evidence="6">
    <location>
        <begin position="98"/>
        <end position="121"/>
    </location>
</feature>
<dbReference type="CDD" id="cd03127">
    <property type="entry name" value="tetraspanin_LEL"/>
    <property type="match status" value="1"/>
</dbReference>
<accession>A0AAV1ZY12</accession>
<dbReference type="InterPro" id="IPR000301">
    <property type="entry name" value="Tetraspanin_animals"/>
</dbReference>
<dbReference type="PIRSF" id="PIRSF002419">
    <property type="entry name" value="Tetraspanin"/>
    <property type="match status" value="1"/>
</dbReference>
<dbReference type="InterPro" id="IPR018499">
    <property type="entry name" value="Tetraspanin/Peripherin"/>
</dbReference>
<gene>
    <name evidence="7" type="ORF">LARSCL_LOCUS8727</name>
</gene>
<dbReference type="AlphaFoldDB" id="A0AAV1ZY12"/>
<dbReference type="PROSITE" id="PS00421">
    <property type="entry name" value="TM4_1"/>
    <property type="match status" value="1"/>
</dbReference>
<comment type="subcellular location">
    <subcellularLocation>
        <location evidence="1 6">Membrane</location>
        <topology evidence="1 6">Multi-pass membrane protein</topology>
    </subcellularLocation>
</comment>
<feature type="transmembrane region" description="Helical" evidence="6">
    <location>
        <begin position="278"/>
        <end position="306"/>
    </location>
</feature>
<dbReference type="InterPro" id="IPR018503">
    <property type="entry name" value="Tetraspanin_CS"/>
</dbReference>
<protein>
    <recommendedName>
        <fullName evidence="6">Tetraspanin</fullName>
    </recommendedName>
</protein>
<dbReference type="PRINTS" id="PR00259">
    <property type="entry name" value="TMFOUR"/>
</dbReference>
<dbReference type="PANTHER" id="PTHR19282">
    <property type="entry name" value="TETRASPANIN"/>
    <property type="match status" value="1"/>
</dbReference>
<organism evidence="7 8">
    <name type="scientific">Larinioides sclopetarius</name>
    <dbReference type="NCBI Taxonomy" id="280406"/>
    <lineage>
        <taxon>Eukaryota</taxon>
        <taxon>Metazoa</taxon>
        <taxon>Ecdysozoa</taxon>
        <taxon>Arthropoda</taxon>
        <taxon>Chelicerata</taxon>
        <taxon>Arachnida</taxon>
        <taxon>Araneae</taxon>
        <taxon>Araneomorphae</taxon>
        <taxon>Entelegynae</taxon>
        <taxon>Araneoidea</taxon>
        <taxon>Araneidae</taxon>
        <taxon>Larinioides</taxon>
    </lineage>
</organism>
<feature type="transmembrane region" description="Helical" evidence="6">
    <location>
        <begin position="133"/>
        <end position="157"/>
    </location>
</feature>
<keyword evidence="5 6" id="KW-0472">Membrane</keyword>
<comment type="caution">
    <text evidence="7">The sequence shown here is derived from an EMBL/GenBank/DDBJ whole genome shotgun (WGS) entry which is preliminary data.</text>
</comment>
<dbReference type="InterPro" id="IPR008952">
    <property type="entry name" value="Tetraspanin_EC2_sf"/>
</dbReference>
<reference evidence="7 8" key="1">
    <citation type="submission" date="2024-04" db="EMBL/GenBank/DDBJ databases">
        <authorList>
            <person name="Rising A."/>
            <person name="Reimegard J."/>
            <person name="Sonavane S."/>
            <person name="Akerstrom W."/>
            <person name="Nylinder S."/>
            <person name="Hedman E."/>
            <person name="Kallberg Y."/>
        </authorList>
    </citation>
    <scope>NUCLEOTIDE SEQUENCE [LARGE SCALE GENOMIC DNA]</scope>
</reference>
<evidence type="ECO:0000313" key="8">
    <source>
        <dbReference type="Proteomes" id="UP001497382"/>
    </source>
</evidence>
<keyword evidence="4 6" id="KW-1133">Transmembrane helix</keyword>
<evidence type="ECO:0000313" key="7">
    <source>
        <dbReference type="EMBL" id="CAL1276563.1"/>
    </source>
</evidence>
<proteinExistence type="inferred from homology"/>
<feature type="non-terminal residue" evidence="7">
    <location>
        <position position="1"/>
    </location>
</feature>
<dbReference type="Gene3D" id="1.10.1450.10">
    <property type="entry name" value="Tetraspanin"/>
    <property type="match status" value="1"/>
</dbReference>
<sequence>PSRIYAAKTFEKRANSVYEFSAREFSLFCLCITIPKKEKRRKKKILFSKMGLTGCYACMKYLVVIFNLIFWLTGIGVLAVSIWLYFDSSVYLGNTDDSYMYFVAIFVLMAAGAIMFLIGLLGCCGALQESPCMLGTFFIFLLMIFAAEITGGVWAWMYKDEVNKIIELQVTKMVKDEYGASKSVENTIDAVQHDLHCCGAMTPSDWAHSRLNSKDKSAVEVGISKTSGFYILPSTCCKTKNPDICDLHRKVKFAGQVFDGIYTEGCIPRLQRYFEDNMIIMVGIGIGVGIIQLLGLIFSMALCCAIRSE</sequence>
<dbReference type="PANTHER" id="PTHR19282:SF551">
    <property type="entry name" value="RE08073P-RELATED"/>
    <property type="match status" value="1"/>
</dbReference>
<dbReference type="Pfam" id="PF00335">
    <property type="entry name" value="Tetraspanin"/>
    <property type="match status" value="1"/>
</dbReference>
<evidence type="ECO:0000256" key="3">
    <source>
        <dbReference type="ARBA" id="ARBA00022692"/>
    </source>
</evidence>